<evidence type="ECO:0000313" key="1">
    <source>
        <dbReference type="EMBL" id="VVZ95253.1"/>
    </source>
</evidence>
<evidence type="ECO:0000313" key="2">
    <source>
        <dbReference type="Proteomes" id="UP000326725"/>
    </source>
</evidence>
<sequence>MDNPDWNEQERKEQGEALLELLRLGEESRVAGKTMTYDEFMERLNLRHQERRNQSI</sequence>
<protein>
    <submittedName>
        <fullName evidence="1">Uncharacterized protein</fullName>
    </submittedName>
</protein>
<dbReference type="EMBL" id="CABVOU010000027">
    <property type="protein sequence ID" value="VVZ95253.1"/>
    <property type="molecule type" value="Genomic_DNA"/>
</dbReference>
<dbReference type="RefSeq" id="WP_192576458.1">
    <property type="nucleotide sequence ID" value="NZ_CABVOU010000027.1"/>
</dbReference>
<reference evidence="1 2" key="1">
    <citation type="submission" date="2019-09" db="EMBL/GenBank/DDBJ databases">
        <authorList>
            <person name="Criscuolo A."/>
        </authorList>
    </citation>
    <scope>NUCLEOTIDE SEQUENCE [LARGE SCALE GENOMIC DNA]</scope>
    <source>
        <strain evidence="2">3(2)</strain>
    </source>
</reference>
<keyword evidence="2" id="KW-1185">Reference proteome</keyword>
<organism evidence="1 2">
    <name type="scientific">Halomonas lysinitropha</name>
    <dbReference type="NCBI Taxonomy" id="2607506"/>
    <lineage>
        <taxon>Bacteria</taxon>
        <taxon>Pseudomonadati</taxon>
        <taxon>Pseudomonadota</taxon>
        <taxon>Gammaproteobacteria</taxon>
        <taxon>Oceanospirillales</taxon>
        <taxon>Halomonadaceae</taxon>
        <taxon>Halomonas</taxon>
    </lineage>
</organism>
<accession>A0A5K1I5F9</accession>
<name>A0A5K1I5F9_9GAMM</name>
<dbReference type="AlphaFoldDB" id="A0A5K1I5F9"/>
<gene>
    <name evidence="1" type="ORF">HALO32_01318</name>
</gene>
<dbReference type="Proteomes" id="UP000326725">
    <property type="component" value="Unassembled WGS sequence"/>
</dbReference>
<proteinExistence type="predicted"/>